<keyword evidence="5" id="KW-0175">Coiled coil</keyword>
<keyword evidence="2 7" id="KW-0812">Transmembrane</keyword>
<dbReference type="InterPro" id="IPR039306">
    <property type="entry name" value="MYOB"/>
</dbReference>
<feature type="compositionally biased region" description="Basic residues" evidence="6">
    <location>
        <begin position="194"/>
        <end position="206"/>
    </location>
</feature>
<feature type="compositionally biased region" description="Polar residues" evidence="6">
    <location>
        <begin position="437"/>
        <end position="451"/>
    </location>
</feature>
<keyword evidence="3 7" id="KW-1133">Transmembrane helix</keyword>
<evidence type="ECO:0000256" key="5">
    <source>
        <dbReference type="SAM" id="Coils"/>
    </source>
</evidence>
<dbReference type="AlphaFoldDB" id="A0AAV3P0U3"/>
<name>A0AAV3P0U3_LITER</name>
<dbReference type="Proteomes" id="UP001454036">
    <property type="component" value="Unassembled WGS sequence"/>
</dbReference>
<feature type="compositionally biased region" description="Basic and acidic residues" evidence="6">
    <location>
        <begin position="750"/>
        <end position="767"/>
    </location>
</feature>
<evidence type="ECO:0000313" key="9">
    <source>
        <dbReference type="EMBL" id="GAA0145099.1"/>
    </source>
</evidence>
<feature type="compositionally biased region" description="Polar residues" evidence="6">
    <location>
        <begin position="399"/>
        <end position="409"/>
    </location>
</feature>
<reference evidence="9 10" key="1">
    <citation type="submission" date="2024-01" db="EMBL/GenBank/DDBJ databases">
        <title>The complete chloroplast genome sequence of Lithospermum erythrorhizon: insights into the phylogenetic relationship among Boraginaceae species and the maternal lineages of purple gromwells.</title>
        <authorList>
            <person name="Okada T."/>
            <person name="Watanabe K."/>
        </authorList>
    </citation>
    <scope>NUCLEOTIDE SEQUENCE [LARGE SCALE GENOMIC DNA]</scope>
</reference>
<evidence type="ECO:0000256" key="2">
    <source>
        <dbReference type="ARBA" id="ARBA00022692"/>
    </source>
</evidence>
<comment type="subcellular location">
    <subcellularLocation>
        <location evidence="1">Membrane</location>
        <topology evidence="1">Single-pass membrane protein</topology>
    </subcellularLocation>
</comment>
<evidence type="ECO:0000256" key="1">
    <source>
        <dbReference type="ARBA" id="ARBA00004167"/>
    </source>
</evidence>
<comment type="caution">
    <text evidence="9">The sequence shown here is derived from an EMBL/GenBank/DDBJ whole genome shotgun (WGS) entry which is preliminary data.</text>
</comment>
<dbReference type="Pfam" id="PF04576">
    <property type="entry name" value="Zein-binding"/>
    <property type="match status" value="1"/>
</dbReference>
<dbReference type="InterPro" id="IPR007656">
    <property type="entry name" value="GTD-bd"/>
</dbReference>
<evidence type="ECO:0000256" key="4">
    <source>
        <dbReference type="ARBA" id="ARBA00023136"/>
    </source>
</evidence>
<dbReference type="PROSITE" id="PS51775">
    <property type="entry name" value="GTD_BINDING"/>
    <property type="match status" value="1"/>
</dbReference>
<proteinExistence type="predicted"/>
<protein>
    <recommendedName>
        <fullName evidence="8">GTD-binding domain-containing protein</fullName>
    </recommendedName>
</protein>
<gene>
    <name evidence="9" type="ORF">LIER_05365</name>
</gene>
<evidence type="ECO:0000256" key="7">
    <source>
        <dbReference type="SAM" id="Phobius"/>
    </source>
</evidence>
<organism evidence="9 10">
    <name type="scientific">Lithospermum erythrorhizon</name>
    <name type="common">Purple gromwell</name>
    <name type="synonym">Lithospermum officinale var. erythrorhizon</name>
    <dbReference type="NCBI Taxonomy" id="34254"/>
    <lineage>
        <taxon>Eukaryota</taxon>
        <taxon>Viridiplantae</taxon>
        <taxon>Streptophyta</taxon>
        <taxon>Embryophyta</taxon>
        <taxon>Tracheophyta</taxon>
        <taxon>Spermatophyta</taxon>
        <taxon>Magnoliopsida</taxon>
        <taxon>eudicotyledons</taxon>
        <taxon>Gunneridae</taxon>
        <taxon>Pentapetalae</taxon>
        <taxon>asterids</taxon>
        <taxon>lamiids</taxon>
        <taxon>Boraginales</taxon>
        <taxon>Boraginaceae</taxon>
        <taxon>Boraginoideae</taxon>
        <taxon>Lithospermeae</taxon>
        <taxon>Lithospermum</taxon>
    </lineage>
</organism>
<dbReference type="PANTHER" id="PTHR31448">
    <property type="entry name" value="MYOSIN-BINDING PROTEIN 2"/>
    <property type="match status" value="1"/>
</dbReference>
<evidence type="ECO:0000256" key="3">
    <source>
        <dbReference type="ARBA" id="ARBA00022989"/>
    </source>
</evidence>
<dbReference type="GO" id="GO:0016020">
    <property type="term" value="C:membrane"/>
    <property type="evidence" value="ECO:0007669"/>
    <property type="project" value="UniProtKB-SubCell"/>
</dbReference>
<dbReference type="PANTHER" id="PTHR31448:SF32">
    <property type="entry name" value="MYOSIN-BINDING PROTEIN 1"/>
    <property type="match status" value="1"/>
</dbReference>
<sequence length="848" mass="95252">MATKGISSQKKMDQGSMVLLSSAMCEWFLIFLLFIDATFSYILRRFAEYCDLPTPCLFCSRIDVPFGKRKFESYNALICRSHREEISSLVSCRVHGNLTDVREMCEECFMPMHDKLKSMSGKNGSDIEQLRVQSLLLHKKTLLASSGPRICPCCHKSWLAKPYAQRFIKLNSVGFGASKANVKPPLPRVPGRSRFSRRNSFKKHRDRLSAPASPRPDGKSPSEALCHVGNKELKYTSDSESEMPFSHGEKGVFAVRGRNYMDPEHDLHHVARTRFKSEMDGALLEKQSTHSSADVTSLLDQHMQLETQKSLPTYGLEEINWEQLHPRPNSPVSPEFNLLDDVIKAPSNESGHGSLMVEPQPHMSSISMLSELIPLKNTPQGSDDKNEETLKSHDENDMSLAQQPNNATEFSDGGVPNMSNDISPTSSSAMTDEGKEVSTTSVELSSDSGSTKFEDTKSFLQQSIPKHDDSLNAGASSPDASHMQNLATLEINESSLKFSERVSLSDAEGESSIDKLKSQIEFDNKCIYDLYKELEEERSAAGVAANQAMAMITRLQEEKAALHMEALQYLRMMDEQAEYDMEALQRANDLLAEKEKELQDLEYELELYRNNTNEGSLVVDPHKESIGTMGENTTEDSGGHHDGHSLSEPSFPVSREMGIADDISGNTKISMPNLDANLYLVEYLKQLETRIHKLSCIKPCTGLDNSQHLEMNHNKIDYETNDQVDSQKEADGSHMQNGFNMVDGTSSKDSPTHQLEDRSACCEETNHNRSNLQNLSTSGRELNMESLENEIENFKEMLQAFEADREFIKHSLSALHNGNDGLKHIQKIIVRLQELWDREFIKRCLSIP</sequence>
<keyword evidence="10" id="KW-1185">Reference proteome</keyword>
<evidence type="ECO:0000256" key="6">
    <source>
        <dbReference type="SAM" id="MobiDB-lite"/>
    </source>
</evidence>
<feature type="coiled-coil region" evidence="5">
    <location>
        <begin position="545"/>
        <end position="611"/>
    </location>
</feature>
<dbReference type="GO" id="GO:0080115">
    <property type="term" value="F:myosin XI tail binding"/>
    <property type="evidence" value="ECO:0007669"/>
    <property type="project" value="UniProtKB-ARBA"/>
</dbReference>
<feature type="compositionally biased region" description="Basic and acidic residues" evidence="6">
    <location>
        <begin position="382"/>
        <end position="396"/>
    </location>
</feature>
<feature type="compositionally biased region" description="Polar residues" evidence="6">
    <location>
        <begin position="734"/>
        <end position="749"/>
    </location>
</feature>
<evidence type="ECO:0000259" key="8">
    <source>
        <dbReference type="PROSITE" id="PS51775"/>
    </source>
</evidence>
<evidence type="ECO:0000313" key="10">
    <source>
        <dbReference type="Proteomes" id="UP001454036"/>
    </source>
</evidence>
<feature type="region of interest" description="Disordered" evidence="6">
    <location>
        <begin position="375"/>
        <end position="454"/>
    </location>
</feature>
<keyword evidence="4 7" id="KW-0472">Membrane</keyword>
<feature type="compositionally biased region" description="Polar residues" evidence="6">
    <location>
        <begin position="417"/>
        <end position="430"/>
    </location>
</feature>
<accession>A0AAV3P0U3</accession>
<feature type="domain" description="GTD-binding" evidence="8">
    <location>
        <begin position="511"/>
        <end position="609"/>
    </location>
</feature>
<feature type="region of interest" description="Disordered" evidence="6">
    <location>
        <begin position="625"/>
        <end position="652"/>
    </location>
</feature>
<feature type="region of interest" description="Disordered" evidence="6">
    <location>
        <begin position="724"/>
        <end position="774"/>
    </location>
</feature>
<dbReference type="EMBL" id="BAABME010000735">
    <property type="protein sequence ID" value="GAA0145099.1"/>
    <property type="molecule type" value="Genomic_DNA"/>
</dbReference>
<feature type="region of interest" description="Disordered" evidence="6">
    <location>
        <begin position="179"/>
        <end position="224"/>
    </location>
</feature>
<feature type="transmembrane region" description="Helical" evidence="7">
    <location>
        <begin position="18"/>
        <end position="43"/>
    </location>
</feature>